<feature type="compositionally biased region" description="Basic and acidic residues" evidence="1">
    <location>
        <begin position="385"/>
        <end position="404"/>
    </location>
</feature>
<feature type="transmembrane region" description="Helical" evidence="2">
    <location>
        <begin position="909"/>
        <end position="935"/>
    </location>
</feature>
<reference evidence="3 4" key="1">
    <citation type="submission" date="2018-06" db="EMBL/GenBank/DDBJ databases">
        <title>Three novel Pseudomonas species isolated from symptomatic oak.</title>
        <authorList>
            <person name="Bueno-Gonzalez V."/>
            <person name="Brady C."/>
        </authorList>
    </citation>
    <scope>NUCLEOTIDE SEQUENCE [LARGE SCALE GENOMIC DNA]</scope>
    <source>
        <strain evidence="3 4">P6B</strain>
    </source>
</reference>
<feature type="region of interest" description="Disordered" evidence="1">
    <location>
        <begin position="385"/>
        <end position="430"/>
    </location>
</feature>
<keyword evidence="2" id="KW-0472">Membrane</keyword>
<proteinExistence type="predicted"/>
<sequence length="1067" mass="115985">MSSIQRLSKSPTPTPGKTFDNSLALARLKPRSESEPGYSAAPRDGKAPDFADYQYIGPPDEVANDTIRYETQDGDRVIVLRSTSPALYEQVKKDFETLKALNEATAGGDRRAGKDDKAAQSLRDYPAIESVTPEVLRFRNRDGDWTVLARADNPEMFDKVSAFKDSLDGIEASAEDGYRRASDNETWPGYSGLGVGAVDEMGPGLIRYHNGDEKVVVHRDDNPGLFDYLAKMQKLIGDDASRGAMDRAQGAGHRLLERDGEPPAYADYARITWEGSLGDNGIITYQTWSGEKVAVSEAVSPEMFAALKQHAEIMLTANAQEKEGYAMLHPDDYLTSEEIAGALIGPEGEIGDGFVRAEIVDGDKRRKIVVSRELSPDLYDRLVAEDSGRRNDSGKIDDARRDSDLPLTGELDIGSMETSETDPDDSSRALSVNELTWQKVIEGWKKGIEDGSIKEDDDRARMYRALRAQGTLEGGLDMVTLDIGKGQSTAGASGDDFESIIDGRKVDEQLTTLFASDSVQKDFIAAQKDAVDALPNKDEVVRKLQDMAFSEDYVRHIQGLEAEHKQDLAEADIRETYAQLAVLDPEKAAEFAQKLQLDAAIVDLDKLMENPALINDDNLALATQDVVKTLLTALKKAGVDLPRRTVESIDKFINEFLGDRQTAKDFGKALQELGDRFIKNGEVTQGDIDQLMKKDVYQALNEKTGGGMLSTISVLNSNGALGSTGGLISLASGIYQMAGGKLGGTPEERLAIAKDMVAFFGASQHFVNLGSRVIDTINGSHLNAMLGLDKSLPEIFGKDTPQNRPFTSEIGARFLDNIDELLSSAPLADDAKMAEKLNLSQADYKEVIKGMRQGFSGTPLLPDSTAFSRGAGAFLRILDAGANTFVGVADTVLGGLMIKKGADSGDAAMIAQGAITVAAGAFGVGGGAASFGALAKLSFARAAVGPLFWVSALLTIATLPFSIIEDIKYNNKLDAYRDDLKDLFNDLEQDGLLSDDGLLRYEFLDAYMHSYGQRDAPDDQSIFDYRSDEYDYFVDRGHTYWDGQHDDYEGDGKNLDSQMDRGSTVGS</sequence>
<organism evidence="3 4">
    <name type="scientific">Phytopseudomonas dryadis</name>
    <dbReference type="NCBI Taxonomy" id="2487520"/>
    <lineage>
        <taxon>Bacteria</taxon>
        <taxon>Pseudomonadati</taxon>
        <taxon>Pseudomonadota</taxon>
        <taxon>Gammaproteobacteria</taxon>
        <taxon>Pseudomonadales</taxon>
        <taxon>Pseudomonadaceae</taxon>
        <taxon>Phytopseudomonas</taxon>
    </lineage>
</organism>
<name>A0A4Q9R041_9GAMM</name>
<keyword evidence="2" id="KW-0812">Transmembrane</keyword>
<dbReference type="EMBL" id="QJUL01000017">
    <property type="protein sequence ID" value="TBU91977.1"/>
    <property type="molecule type" value="Genomic_DNA"/>
</dbReference>
<dbReference type="OrthoDB" id="6727393at2"/>
<evidence type="ECO:0000313" key="4">
    <source>
        <dbReference type="Proteomes" id="UP000293172"/>
    </source>
</evidence>
<gene>
    <name evidence="3" type="ORF">DNK44_13690</name>
</gene>
<comment type="caution">
    <text evidence="3">The sequence shown here is derived from an EMBL/GenBank/DDBJ whole genome shotgun (WGS) entry which is preliminary data.</text>
</comment>
<feature type="compositionally biased region" description="Polar residues" evidence="1">
    <location>
        <begin position="1055"/>
        <end position="1067"/>
    </location>
</feature>
<feature type="region of interest" description="Disordered" evidence="1">
    <location>
        <begin position="1"/>
        <end position="57"/>
    </location>
</feature>
<evidence type="ECO:0000256" key="2">
    <source>
        <dbReference type="SAM" id="Phobius"/>
    </source>
</evidence>
<dbReference type="AlphaFoldDB" id="A0A4Q9R041"/>
<dbReference type="Proteomes" id="UP000293172">
    <property type="component" value="Unassembled WGS sequence"/>
</dbReference>
<feature type="transmembrane region" description="Helical" evidence="2">
    <location>
        <begin position="947"/>
        <end position="964"/>
    </location>
</feature>
<evidence type="ECO:0000256" key="1">
    <source>
        <dbReference type="SAM" id="MobiDB-lite"/>
    </source>
</evidence>
<feature type="compositionally biased region" description="Polar residues" evidence="1">
    <location>
        <begin position="1"/>
        <end position="11"/>
    </location>
</feature>
<feature type="region of interest" description="Disordered" evidence="1">
    <location>
        <begin position="1047"/>
        <end position="1067"/>
    </location>
</feature>
<evidence type="ECO:0000313" key="3">
    <source>
        <dbReference type="EMBL" id="TBU91977.1"/>
    </source>
</evidence>
<dbReference type="RefSeq" id="WP_131198241.1">
    <property type="nucleotide sequence ID" value="NZ_QJUL01000017.1"/>
</dbReference>
<protein>
    <submittedName>
        <fullName evidence="3">Uncharacterized protein</fullName>
    </submittedName>
</protein>
<keyword evidence="2" id="KW-1133">Transmembrane helix</keyword>
<accession>A0A4Q9R041</accession>